<feature type="region of interest" description="Disordered" evidence="1">
    <location>
        <begin position="58"/>
        <end position="89"/>
    </location>
</feature>
<keyword evidence="3" id="KW-1185">Reference proteome</keyword>
<dbReference type="EMBL" id="SRLO01000178">
    <property type="protein sequence ID" value="TNN69196.1"/>
    <property type="molecule type" value="Genomic_DNA"/>
</dbReference>
<evidence type="ECO:0000256" key="1">
    <source>
        <dbReference type="SAM" id="MobiDB-lite"/>
    </source>
</evidence>
<comment type="caution">
    <text evidence="2">The sequence shown here is derived from an EMBL/GenBank/DDBJ whole genome shotgun (WGS) entry which is preliminary data.</text>
</comment>
<dbReference type="Proteomes" id="UP000314294">
    <property type="component" value="Unassembled WGS sequence"/>
</dbReference>
<reference evidence="2 3" key="1">
    <citation type="submission" date="2019-03" db="EMBL/GenBank/DDBJ databases">
        <title>First draft genome of Liparis tanakae, snailfish: a comprehensive survey of snailfish specific genes.</title>
        <authorList>
            <person name="Kim W."/>
            <person name="Song I."/>
            <person name="Jeong J.-H."/>
            <person name="Kim D."/>
            <person name="Kim S."/>
            <person name="Ryu S."/>
            <person name="Song J.Y."/>
            <person name="Lee S.K."/>
        </authorList>
    </citation>
    <scope>NUCLEOTIDE SEQUENCE [LARGE SCALE GENOMIC DNA]</scope>
    <source>
        <tissue evidence="2">Muscle</tissue>
    </source>
</reference>
<organism evidence="2 3">
    <name type="scientific">Liparis tanakae</name>
    <name type="common">Tanaka's snailfish</name>
    <dbReference type="NCBI Taxonomy" id="230148"/>
    <lineage>
        <taxon>Eukaryota</taxon>
        <taxon>Metazoa</taxon>
        <taxon>Chordata</taxon>
        <taxon>Craniata</taxon>
        <taxon>Vertebrata</taxon>
        <taxon>Euteleostomi</taxon>
        <taxon>Actinopterygii</taxon>
        <taxon>Neopterygii</taxon>
        <taxon>Teleostei</taxon>
        <taxon>Neoteleostei</taxon>
        <taxon>Acanthomorphata</taxon>
        <taxon>Eupercaria</taxon>
        <taxon>Perciformes</taxon>
        <taxon>Cottioidei</taxon>
        <taxon>Cottales</taxon>
        <taxon>Liparidae</taxon>
        <taxon>Liparis</taxon>
    </lineage>
</organism>
<proteinExistence type="predicted"/>
<gene>
    <name evidence="2" type="ORF">EYF80_020513</name>
</gene>
<accession>A0A4Z2HTM1</accession>
<sequence>MFYDTGALQCCSYWSDIGLEEGGGGGGGRRWRREEVEEEEGGGRSSAAIRLIFRPSRCPHAESKTNGTGPRDSTLALCDPSGDLALRPE</sequence>
<name>A0A4Z2HTM1_9TELE</name>
<dbReference type="AlphaFoldDB" id="A0A4Z2HTM1"/>
<protein>
    <submittedName>
        <fullName evidence="2">Uncharacterized protein</fullName>
    </submittedName>
</protein>
<evidence type="ECO:0000313" key="2">
    <source>
        <dbReference type="EMBL" id="TNN69196.1"/>
    </source>
</evidence>
<evidence type="ECO:0000313" key="3">
    <source>
        <dbReference type="Proteomes" id="UP000314294"/>
    </source>
</evidence>